<feature type="domain" description="ABC transmembrane type-1" evidence="8">
    <location>
        <begin position="98"/>
        <end position="287"/>
    </location>
</feature>
<dbReference type="GeneID" id="5710068"/>
<evidence type="ECO:0000256" key="3">
    <source>
        <dbReference type="ARBA" id="ARBA00022475"/>
    </source>
</evidence>
<feature type="transmembrane region" description="Helical" evidence="7">
    <location>
        <begin position="102"/>
        <end position="127"/>
    </location>
</feature>
<dbReference type="Gene3D" id="1.10.3720.10">
    <property type="entry name" value="MetI-like"/>
    <property type="match status" value="1"/>
</dbReference>
<organism evidence="9 10">
    <name type="scientific">Caldivirga maquilingensis (strain ATCC 700844 / DSM 13496 / JCM 10307 / IC-167)</name>
    <dbReference type="NCBI Taxonomy" id="397948"/>
    <lineage>
        <taxon>Archaea</taxon>
        <taxon>Thermoproteota</taxon>
        <taxon>Thermoprotei</taxon>
        <taxon>Thermoproteales</taxon>
        <taxon>Thermoproteaceae</taxon>
        <taxon>Caldivirga</taxon>
    </lineage>
</organism>
<dbReference type="AlphaFoldDB" id="A8M8T1"/>
<dbReference type="SUPFAM" id="SSF161098">
    <property type="entry name" value="MetI-like"/>
    <property type="match status" value="1"/>
</dbReference>
<dbReference type="OrthoDB" id="312811at2157"/>
<dbReference type="RefSeq" id="WP_012186369.1">
    <property type="nucleotide sequence ID" value="NC_009954.1"/>
</dbReference>
<dbReference type="EMBL" id="CP000852">
    <property type="protein sequence ID" value="ABW02150.1"/>
    <property type="molecule type" value="Genomic_DNA"/>
</dbReference>
<dbReference type="CDD" id="cd06261">
    <property type="entry name" value="TM_PBP2"/>
    <property type="match status" value="1"/>
</dbReference>
<dbReference type="eggNOG" id="arCOG00748">
    <property type="taxonomic scope" value="Archaea"/>
</dbReference>
<dbReference type="STRING" id="397948.Cmaq_1324"/>
<dbReference type="Pfam" id="PF00528">
    <property type="entry name" value="BPD_transp_1"/>
    <property type="match status" value="1"/>
</dbReference>
<keyword evidence="5 7" id="KW-1133">Transmembrane helix</keyword>
<keyword evidence="6 7" id="KW-0472">Membrane</keyword>
<keyword evidence="10" id="KW-1185">Reference proteome</keyword>
<name>A8M8T1_CALMQ</name>
<reference evidence="9 10" key="1">
    <citation type="submission" date="2007-10" db="EMBL/GenBank/DDBJ databases">
        <title>Complete sequence of Caldivirga maquilingensis IC-167.</title>
        <authorList>
            <consortium name="US DOE Joint Genome Institute"/>
            <person name="Copeland A."/>
            <person name="Lucas S."/>
            <person name="Lapidus A."/>
            <person name="Barry K."/>
            <person name="Glavina del Rio T."/>
            <person name="Dalin E."/>
            <person name="Tice H."/>
            <person name="Pitluck S."/>
            <person name="Saunders E."/>
            <person name="Brettin T."/>
            <person name="Bruce D."/>
            <person name="Detter J.C."/>
            <person name="Han C."/>
            <person name="Schmutz J."/>
            <person name="Larimer F."/>
            <person name="Land M."/>
            <person name="Hauser L."/>
            <person name="Kyrpides N."/>
            <person name="Ivanova N."/>
            <person name="Biddle J.F."/>
            <person name="Zhang Z."/>
            <person name="Fitz-Gibbon S.T."/>
            <person name="Lowe T.M."/>
            <person name="Saltikov C."/>
            <person name="House C.H."/>
            <person name="Richardson P."/>
        </authorList>
    </citation>
    <scope>NUCLEOTIDE SEQUENCE [LARGE SCALE GENOMIC DNA]</scope>
    <source>
        <strain evidence="10">ATCC 700844 / DSM 13496 / JCM 10307 / IC-167</strain>
    </source>
</reference>
<dbReference type="InterPro" id="IPR050366">
    <property type="entry name" value="BP-dependent_transpt_permease"/>
</dbReference>
<evidence type="ECO:0000313" key="10">
    <source>
        <dbReference type="Proteomes" id="UP000001137"/>
    </source>
</evidence>
<feature type="transmembrane region" description="Helical" evidence="7">
    <location>
        <begin position="20"/>
        <end position="38"/>
    </location>
</feature>
<comment type="subcellular location">
    <subcellularLocation>
        <location evidence="1 7">Cell membrane</location>
        <topology evidence="1 7">Multi-pass membrane protein</topology>
    </subcellularLocation>
</comment>
<feature type="transmembrane region" description="Helical" evidence="7">
    <location>
        <begin position="147"/>
        <end position="173"/>
    </location>
</feature>
<evidence type="ECO:0000256" key="5">
    <source>
        <dbReference type="ARBA" id="ARBA00022989"/>
    </source>
</evidence>
<dbReference type="GO" id="GO:0055085">
    <property type="term" value="P:transmembrane transport"/>
    <property type="evidence" value="ECO:0007669"/>
    <property type="project" value="InterPro"/>
</dbReference>
<dbReference type="PANTHER" id="PTHR43386:SF1">
    <property type="entry name" value="D,D-DIPEPTIDE TRANSPORT SYSTEM PERMEASE PROTEIN DDPC-RELATED"/>
    <property type="match status" value="1"/>
</dbReference>
<gene>
    <name evidence="9" type="ordered locus">Cmaq_1324</name>
</gene>
<dbReference type="PROSITE" id="PS50928">
    <property type="entry name" value="ABC_TM1"/>
    <property type="match status" value="1"/>
</dbReference>
<comment type="similarity">
    <text evidence="7">Belongs to the binding-protein-dependent transport system permease family.</text>
</comment>
<feature type="transmembrane region" description="Helical" evidence="7">
    <location>
        <begin position="219"/>
        <end position="244"/>
    </location>
</feature>
<dbReference type="KEGG" id="cma:Cmaq_1324"/>
<keyword evidence="2 7" id="KW-0813">Transport</keyword>
<evidence type="ECO:0000313" key="9">
    <source>
        <dbReference type="EMBL" id="ABW02150.1"/>
    </source>
</evidence>
<proteinExistence type="inferred from homology"/>
<dbReference type="InterPro" id="IPR035906">
    <property type="entry name" value="MetI-like_sf"/>
</dbReference>
<dbReference type="HOGENOM" id="CLU_028518_5_3_2"/>
<dbReference type="GO" id="GO:0005886">
    <property type="term" value="C:plasma membrane"/>
    <property type="evidence" value="ECO:0007669"/>
    <property type="project" value="UniProtKB-SubCell"/>
</dbReference>
<keyword evidence="4 7" id="KW-0812">Transmembrane</keyword>
<evidence type="ECO:0000256" key="2">
    <source>
        <dbReference type="ARBA" id="ARBA00022448"/>
    </source>
</evidence>
<evidence type="ECO:0000256" key="4">
    <source>
        <dbReference type="ARBA" id="ARBA00022692"/>
    </source>
</evidence>
<accession>A8M8T1</accession>
<dbReference type="PANTHER" id="PTHR43386">
    <property type="entry name" value="OLIGOPEPTIDE TRANSPORT SYSTEM PERMEASE PROTEIN APPC"/>
    <property type="match status" value="1"/>
</dbReference>
<evidence type="ECO:0000256" key="6">
    <source>
        <dbReference type="ARBA" id="ARBA00023136"/>
    </source>
</evidence>
<sequence length="300" mass="32475">MSVAVFENPKLTLRILLRNPLSAIGLIIIALFLAWSLIEGSLQIIGSLTRHPSLGWVLLPHNPMAVNLAAGNEPPSPKYLLGTNAEGQDILSRILYAAPIDASVSIVTVLSAIIIGGLLGMLAGYYGGWIDEAIGRITDAFLSIPGLILLLALTILIGSGYFQSMMALIIVWWPIYARLSRAQTLSIKGRYFIDSARLSGLSDFWILMRHVFPNIIDPVLAYATLDFGNVILTYATLGFLGIGIKPPTPEWGEMVSAGLNELPAYWWTSIFPGLAITIIALSFALVGDGLQDILVGRVNY</sequence>
<feature type="transmembrane region" description="Helical" evidence="7">
    <location>
        <begin position="264"/>
        <end position="287"/>
    </location>
</feature>
<protein>
    <submittedName>
        <fullName evidence="9">Binding-protein-dependent transport systems inner membrane component</fullName>
    </submittedName>
</protein>
<keyword evidence="3" id="KW-1003">Cell membrane</keyword>
<dbReference type="Proteomes" id="UP000001137">
    <property type="component" value="Chromosome"/>
</dbReference>
<evidence type="ECO:0000259" key="8">
    <source>
        <dbReference type="PROSITE" id="PS50928"/>
    </source>
</evidence>
<dbReference type="InterPro" id="IPR000515">
    <property type="entry name" value="MetI-like"/>
</dbReference>
<evidence type="ECO:0000256" key="7">
    <source>
        <dbReference type="RuleBase" id="RU363032"/>
    </source>
</evidence>
<evidence type="ECO:0000256" key="1">
    <source>
        <dbReference type="ARBA" id="ARBA00004651"/>
    </source>
</evidence>